<dbReference type="CDD" id="cd01109">
    <property type="entry name" value="HTH_YyaN"/>
    <property type="match status" value="1"/>
</dbReference>
<keyword evidence="2" id="KW-0175">Coiled coil</keyword>
<dbReference type="EMBL" id="CP032626">
    <property type="protein sequence ID" value="AYF93058.1"/>
    <property type="molecule type" value="Genomic_DNA"/>
</dbReference>
<dbReference type="InterPro" id="IPR000551">
    <property type="entry name" value="MerR-type_HTH_dom"/>
</dbReference>
<evidence type="ECO:0000256" key="2">
    <source>
        <dbReference type="SAM" id="Coils"/>
    </source>
</evidence>
<sequence length="127" mass="15529">MNINQVSKKYDVSKDTLRYWEKMKLFPPIPRNDSGYREYGQKEQNWIFYTKALRKAGMSIERIQEFVKSYLSDMDDLAHRKQLLIDQRQELIEEVKKRQETVDYLTYKIDHFEEHVMNQKHDKHKGE</sequence>
<dbReference type="PANTHER" id="PTHR30204:SF98">
    <property type="entry name" value="HTH-TYPE TRANSCRIPTIONAL REGULATOR ADHR"/>
    <property type="match status" value="1"/>
</dbReference>
<dbReference type="OrthoDB" id="9811174at2"/>
<feature type="coiled-coil region" evidence="2">
    <location>
        <begin position="74"/>
        <end position="101"/>
    </location>
</feature>
<evidence type="ECO:0000256" key="1">
    <source>
        <dbReference type="ARBA" id="ARBA00023125"/>
    </source>
</evidence>
<gene>
    <name evidence="4" type="ORF">D7I45_06080</name>
</gene>
<evidence type="ECO:0000259" key="3">
    <source>
        <dbReference type="PROSITE" id="PS50937"/>
    </source>
</evidence>
<keyword evidence="1" id="KW-0238">DNA-binding</keyword>
<keyword evidence="5" id="KW-1185">Reference proteome</keyword>
<evidence type="ECO:0000313" key="5">
    <source>
        <dbReference type="Proteomes" id="UP000272003"/>
    </source>
</evidence>
<feature type="domain" description="HTH merR-type" evidence="3">
    <location>
        <begin position="1"/>
        <end position="69"/>
    </location>
</feature>
<name>A0A387ATT4_9LACO</name>
<dbReference type="GO" id="GO:0003677">
    <property type="term" value="F:DNA binding"/>
    <property type="evidence" value="ECO:0007669"/>
    <property type="project" value="UniProtKB-KW"/>
</dbReference>
<dbReference type="SUPFAM" id="SSF46955">
    <property type="entry name" value="Putative DNA-binding domain"/>
    <property type="match status" value="1"/>
</dbReference>
<evidence type="ECO:0000313" key="4">
    <source>
        <dbReference type="EMBL" id="AYF93058.1"/>
    </source>
</evidence>
<dbReference type="Gene3D" id="1.10.1660.10">
    <property type="match status" value="1"/>
</dbReference>
<dbReference type="PANTHER" id="PTHR30204">
    <property type="entry name" value="REDOX-CYCLING DRUG-SENSING TRANSCRIPTIONAL ACTIVATOR SOXR"/>
    <property type="match status" value="1"/>
</dbReference>
<protein>
    <submittedName>
        <fullName evidence="4">MerR family transcriptional regulator</fullName>
    </submittedName>
</protein>
<dbReference type="PROSITE" id="PS50937">
    <property type="entry name" value="HTH_MERR_2"/>
    <property type="match status" value="1"/>
</dbReference>
<dbReference type="AlphaFoldDB" id="A0A387ATT4"/>
<dbReference type="InterPro" id="IPR009061">
    <property type="entry name" value="DNA-bd_dom_put_sf"/>
</dbReference>
<dbReference type="RefSeq" id="WP_120784822.1">
    <property type="nucleotide sequence ID" value="NZ_CP032626.1"/>
</dbReference>
<organism evidence="4 5">
    <name type="scientific">Apilactobacillus bombintestini</name>
    <dbReference type="NCBI Taxonomy" id="2419772"/>
    <lineage>
        <taxon>Bacteria</taxon>
        <taxon>Bacillati</taxon>
        <taxon>Bacillota</taxon>
        <taxon>Bacilli</taxon>
        <taxon>Lactobacillales</taxon>
        <taxon>Lactobacillaceae</taxon>
        <taxon>Apilactobacillus</taxon>
    </lineage>
</organism>
<dbReference type="SMART" id="SM00422">
    <property type="entry name" value="HTH_MERR"/>
    <property type="match status" value="1"/>
</dbReference>
<dbReference type="Proteomes" id="UP000272003">
    <property type="component" value="Chromosome"/>
</dbReference>
<dbReference type="Pfam" id="PF13411">
    <property type="entry name" value="MerR_1"/>
    <property type="match status" value="1"/>
</dbReference>
<dbReference type="GO" id="GO:0003700">
    <property type="term" value="F:DNA-binding transcription factor activity"/>
    <property type="evidence" value="ECO:0007669"/>
    <property type="project" value="InterPro"/>
</dbReference>
<proteinExistence type="predicted"/>
<accession>A0A387ATT4</accession>
<dbReference type="InterPro" id="IPR047057">
    <property type="entry name" value="MerR_fam"/>
</dbReference>
<dbReference type="KEGG" id="abom:D7I45_06080"/>
<reference evidence="4 5" key="1">
    <citation type="submission" date="2018-09" db="EMBL/GenBank/DDBJ databases">
        <title>Genome sequencing of strain BHWM-4.</title>
        <authorList>
            <person name="Heo J."/>
            <person name="Kim S.-J."/>
            <person name="Kwon S.-W."/>
        </authorList>
    </citation>
    <scope>NUCLEOTIDE SEQUENCE [LARGE SCALE GENOMIC DNA]</scope>
    <source>
        <strain evidence="4 5">BHWM-4</strain>
    </source>
</reference>